<dbReference type="Gene3D" id="3.40.50.1580">
    <property type="entry name" value="Nucleoside phosphorylase domain"/>
    <property type="match status" value="1"/>
</dbReference>
<dbReference type="SUPFAM" id="SSF53167">
    <property type="entry name" value="Purine and uridine phosphorylases"/>
    <property type="match status" value="1"/>
</dbReference>
<dbReference type="EC" id="3.2.2.9" evidence="2"/>
<dbReference type="NCBIfam" id="NF004079">
    <property type="entry name" value="PRK05584.1"/>
    <property type="match status" value="1"/>
</dbReference>
<evidence type="ECO:0000256" key="1">
    <source>
        <dbReference type="ARBA" id="ARBA00004945"/>
    </source>
</evidence>
<feature type="domain" description="Nucleoside phosphorylase" evidence="6">
    <location>
        <begin position="6"/>
        <end position="230"/>
    </location>
</feature>
<name>A0ABP9M6G9_9BURK</name>
<dbReference type="InterPro" id="IPR000845">
    <property type="entry name" value="Nucleoside_phosphorylase_d"/>
</dbReference>
<comment type="caution">
    <text evidence="7">The sequence shown here is derived from an EMBL/GenBank/DDBJ whole genome shotgun (WGS) entry which is preliminary data.</text>
</comment>
<evidence type="ECO:0000259" key="6">
    <source>
        <dbReference type="Pfam" id="PF01048"/>
    </source>
</evidence>
<sequence length="244" mass="26762">MSQPLIGIIVAMQEELEVVLQSLQQPQAHQRAGMTFYQGIYAGSPVVAVICGVGKVNAALCTQILISEFHTQRIINIGVAGGLHPEIQPGDVVIADTLMQHDMDLRPLGLARGHFYRMDTHAFPSDPMLLQWARQACADLKNHRFFVGRIVTGDQFIASPELAQELHQHFDALACEMESASIAQVCFLNHIPFICIRSISDNANTGAHMDFAQFTPIAAANATTLLQNMIPLCQINADTIEFKA</sequence>
<keyword evidence="3" id="KW-0028">Amino-acid biosynthesis</keyword>
<dbReference type="PANTHER" id="PTHR46832:SF1">
    <property type="entry name" value="5'-METHYLTHIOADENOSINE_S-ADENOSYLHOMOCYSTEINE NUCLEOSIDASE"/>
    <property type="match status" value="1"/>
</dbReference>
<evidence type="ECO:0000256" key="5">
    <source>
        <dbReference type="ARBA" id="ARBA00023167"/>
    </source>
</evidence>
<dbReference type="CDD" id="cd09008">
    <property type="entry name" value="MTAN"/>
    <property type="match status" value="1"/>
</dbReference>
<comment type="pathway">
    <text evidence="1">Amino-acid biosynthesis; L-methionine biosynthesis via salvage pathway; S-methyl-5-thio-alpha-D-ribose 1-phosphate from S-methyl-5'-thioadenosine (hydrolase route): step 1/2.</text>
</comment>
<keyword evidence="5" id="KW-0486">Methionine biosynthesis</keyword>
<evidence type="ECO:0000256" key="3">
    <source>
        <dbReference type="ARBA" id="ARBA00022605"/>
    </source>
</evidence>
<accession>A0ABP9M6G9</accession>
<dbReference type="NCBIfam" id="TIGR01704">
    <property type="entry name" value="MTA_SAH-Nsdase"/>
    <property type="match status" value="1"/>
</dbReference>
<dbReference type="EMBL" id="BAABKD010000009">
    <property type="protein sequence ID" value="GAA5090120.1"/>
    <property type="molecule type" value="Genomic_DNA"/>
</dbReference>
<evidence type="ECO:0000256" key="4">
    <source>
        <dbReference type="ARBA" id="ARBA00022801"/>
    </source>
</evidence>
<dbReference type="Proteomes" id="UP001500227">
    <property type="component" value="Unassembled WGS sequence"/>
</dbReference>
<protein>
    <recommendedName>
        <fullName evidence="2">adenosylhomocysteine nucleosidase</fullName>
        <ecNumber evidence="2">3.2.2.9</ecNumber>
    </recommendedName>
</protein>
<gene>
    <name evidence="7" type="ORF">GCM10023337_13950</name>
</gene>
<evidence type="ECO:0000256" key="2">
    <source>
        <dbReference type="ARBA" id="ARBA00011974"/>
    </source>
</evidence>
<evidence type="ECO:0000313" key="7">
    <source>
        <dbReference type="EMBL" id="GAA5090120.1"/>
    </source>
</evidence>
<organism evidence="7 8">
    <name type="scientific">Paenalcaligenes hermetiae</name>
    <dbReference type="NCBI Taxonomy" id="1157987"/>
    <lineage>
        <taxon>Bacteria</taxon>
        <taxon>Pseudomonadati</taxon>
        <taxon>Pseudomonadota</taxon>
        <taxon>Betaproteobacteria</taxon>
        <taxon>Burkholderiales</taxon>
        <taxon>Alcaligenaceae</taxon>
        <taxon>Paenalcaligenes</taxon>
    </lineage>
</organism>
<dbReference type="PANTHER" id="PTHR46832">
    <property type="entry name" value="5'-METHYLTHIOADENOSINE/S-ADENOSYLHOMOCYSTEINE NUCLEOSIDASE"/>
    <property type="match status" value="1"/>
</dbReference>
<keyword evidence="4" id="KW-0378">Hydrolase</keyword>
<dbReference type="Pfam" id="PF01048">
    <property type="entry name" value="PNP_UDP_1"/>
    <property type="match status" value="1"/>
</dbReference>
<dbReference type="InterPro" id="IPR010049">
    <property type="entry name" value="MTA_SAH_Nsdase"/>
</dbReference>
<evidence type="ECO:0000313" key="8">
    <source>
        <dbReference type="Proteomes" id="UP001500227"/>
    </source>
</evidence>
<dbReference type="InterPro" id="IPR035994">
    <property type="entry name" value="Nucleoside_phosphorylase_sf"/>
</dbReference>
<dbReference type="RefSeq" id="WP_345370643.1">
    <property type="nucleotide sequence ID" value="NZ_BAABKD010000009.1"/>
</dbReference>
<proteinExistence type="predicted"/>
<reference evidence="8" key="1">
    <citation type="journal article" date="2019" name="Int. J. Syst. Evol. Microbiol.">
        <title>The Global Catalogue of Microorganisms (GCM) 10K type strain sequencing project: providing services to taxonomists for standard genome sequencing and annotation.</title>
        <authorList>
            <consortium name="The Broad Institute Genomics Platform"/>
            <consortium name="The Broad Institute Genome Sequencing Center for Infectious Disease"/>
            <person name="Wu L."/>
            <person name="Ma J."/>
        </authorList>
    </citation>
    <scope>NUCLEOTIDE SEQUENCE [LARGE SCALE GENOMIC DNA]</scope>
    <source>
        <strain evidence="8">JCM 18423</strain>
    </source>
</reference>
<keyword evidence="8" id="KW-1185">Reference proteome</keyword>